<gene>
    <name evidence="3" type="ORF">H4F90_06160</name>
</gene>
<evidence type="ECO:0000256" key="1">
    <source>
        <dbReference type="SAM" id="MobiDB-lite"/>
    </source>
</evidence>
<dbReference type="Pfam" id="PF11666">
    <property type="entry name" value="DUF2933"/>
    <property type="match status" value="1"/>
</dbReference>
<dbReference type="InterPro" id="IPR021682">
    <property type="entry name" value="DUF2933"/>
</dbReference>
<name>A0A839HKI2_9BURK</name>
<dbReference type="EMBL" id="JACIVI010000001">
    <property type="protein sequence ID" value="MBB1161562.1"/>
    <property type="molecule type" value="Genomic_DNA"/>
</dbReference>
<comment type="caution">
    <text evidence="3">The sequence shown here is derived from an EMBL/GenBank/DDBJ whole genome shotgun (WGS) entry which is preliminary data.</text>
</comment>
<protein>
    <submittedName>
        <fullName evidence="3">DUF2933 domain-containing protein</fullName>
    </submittedName>
</protein>
<evidence type="ECO:0000313" key="3">
    <source>
        <dbReference type="EMBL" id="MBB1161562.1"/>
    </source>
</evidence>
<proteinExistence type="predicted"/>
<feature type="region of interest" description="Disordered" evidence="1">
    <location>
        <begin position="61"/>
        <end position="81"/>
    </location>
</feature>
<feature type="transmembrane region" description="Helical" evidence="2">
    <location>
        <begin position="12"/>
        <end position="32"/>
    </location>
</feature>
<evidence type="ECO:0000313" key="4">
    <source>
        <dbReference type="Proteomes" id="UP000586093"/>
    </source>
</evidence>
<evidence type="ECO:0000256" key="2">
    <source>
        <dbReference type="SAM" id="Phobius"/>
    </source>
</evidence>
<keyword evidence="2" id="KW-0812">Transmembrane</keyword>
<keyword evidence="2" id="KW-0472">Membrane</keyword>
<dbReference type="Proteomes" id="UP000586093">
    <property type="component" value="Unassembled WGS sequence"/>
</dbReference>
<feature type="transmembrane region" description="Helical" evidence="2">
    <location>
        <begin position="38"/>
        <end position="57"/>
    </location>
</feature>
<dbReference type="AlphaFoldDB" id="A0A839HKI2"/>
<reference evidence="3 4" key="1">
    <citation type="submission" date="2020-08" db="EMBL/GenBank/DDBJ databases">
        <title>Aquariorum lacteus gen. nov., sp. nov., a new member of the family Comamonadaceae, isolated from freshwater aquarium.</title>
        <authorList>
            <person name="Chun S.-J."/>
        </authorList>
    </citation>
    <scope>NUCLEOTIDE SEQUENCE [LARGE SCALE GENOMIC DNA]</scope>
    <source>
        <strain evidence="3 4">SJAQ100</strain>
    </source>
</reference>
<keyword evidence="4" id="KW-1185">Reference proteome</keyword>
<dbReference type="RefSeq" id="WP_182662438.1">
    <property type="nucleotide sequence ID" value="NZ_JACIVI010000001.1"/>
</dbReference>
<organism evidence="3 4">
    <name type="scientific">Aquariibacter albus</name>
    <dbReference type="NCBI Taxonomy" id="2759899"/>
    <lineage>
        <taxon>Bacteria</taxon>
        <taxon>Pseudomonadati</taxon>
        <taxon>Pseudomonadota</taxon>
        <taxon>Betaproteobacteria</taxon>
        <taxon>Burkholderiales</taxon>
        <taxon>Sphaerotilaceae</taxon>
        <taxon>Aquariibacter</taxon>
    </lineage>
</organism>
<sequence length="81" mass="9017">MDYPEPRRPPIWRSPLGLVLLAAAAFGAYVLLTRHFDHLLQAVPFLILLACPLMHLFHRGHHGRHGGGEPGGAPNEERPPR</sequence>
<keyword evidence="2" id="KW-1133">Transmembrane helix</keyword>
<accession>A0A839HKI2</accession>